<dbReference type="PANTHER" id="PTHR47959">
    <property type="entry name" value="ATP-DEPENDENT RNA HELICASE RHLE-RELATED"/>
    <property type="match status" value="1"/>
</dbReference>
<dbReference type="PANTHER" id="PTHR47959:SF25">
    <property type="entry name" value="RNA HELICASE"/>
    <property type="match status" value="1"/>
</dbReference>
<dbReference type="Proteomes" id="UP000663852">
    <property type="component" value="Unassembled WGS sequence"/>
</dbReference>
<feature type="domain" description="DEAD-box RNA helicase Q" evidence="10">
    <location>
        <begin position="51"/>
        <end position="79"/>
    </location>
</feature>
<dbReference type="OrthoDB" id="10261904at2759"/>
<gene>
    <name evidence="11" type="ORF">EDS130_LOCUS8288</name>
</gene>
<dbReference type="AlphaFoldDB" id="A0A813XJS5"/>
<evidence type="ECO:0000256" key="2">
    <source>
        <dbReference type="ARBA" id="ARBA00022741"/>
    </source>
</evidence>
<reference evidence="11" key="1">
    <citation type="submission" date="2021-02" db="EMBL/GenBank/DDBJ databases">
        <authorList>
            <person name="Nowell W R."/>
        </authorList>
    </citation>
    <scope>NUCLEOTIDE SEQUENCE</scope>
</reference>
<dbReference type="GO" id="GO:0005524">
    <property type="term" value="F:ATP binding"/>
    <property type="evidence" value="ECO:0007669"/>
    <property type="project" value="UniProtKB-KW"/>
</dbReference>
<keyword evidence="5 7" id="KW-0067">ATP-binding</keyword>
<feature type="domain" description="Helicase C-terminal" evidence="9">
    <location>
        <begin position="259"/>
        <end position="437"/>
    </location>
</feature>
<keyword evidence="3 7" id="KW-0378">Hydrolase</keyword>
<dbReference type="GO" id="GO:0005829">
    <property type="term" value="C:cytosol"/>
    <property type="evidence" value="ECO:0007669"/>
    <property type="project" value="TreeGrafter"/>
</dbReference>
<sequence>MDSSIDIVHINQFGQDTIKLIKKQSDLFSSLGNMSDSEEETSLRKDYVESSTFDSLPVKKWLKDQCRLLGFEHPTPVQHACIQPILEACAKTGSGKTAAFALPILDVLSEDIYGIFALVLTPTRELAYQIADQFRVFGKPLGLKDCVITGGMDMMIQNSSLSESPHIVIATPGRLADHIESGTEFSLSKIKFLVLDEADRLLEDNFGKQLQTIFSILPKQRQTLLFSATITDTIKQVQSISERKPFLFDGNLLHQPADKLDQYYLLVPANVKDAYLFHLLSLYHGSNDDDEDDEGRSKTKKYSKSTIVFTNTCRDCQILSMMCRKFHMPSVEIHSLMKQRQRIASLAKFKSLQVPILFATDVASRGLDIPSVDLIINHNVPFVPKEYVHRVGRTARAGRCGTAITLVTQYDVKLMHKIEDRVGKQLSEYRVKEKDVLKLLVEVSMTRSQVEIQLDEEDFGEAEKINKRKHRLLQQELLAESSSAITEEKSKKKRNKSEK</sequence>
<evidence type="ECO:0000313" key="11">
    <source>
        <dbReference type="EMBL" id="CAF0870954.1"/>
    </source>
</evidence>
<dbReference type="InterPro" id="IPR000629">
    <property type="entry name" value="RNA-helicase_DEAD-box_CS"/>
</dbReference>
<dbReference type="PROSITE" id="PS51192">
    <property type="entry name" value="HELICASE_ATP_BIND_1"/>
    <property type="match status" value="1"/>
</dbReference>
<dbReference type="InterPro" id="IPR014001">
    <property type="entry name" value="Helicase_ATP-bd"/>
</dbReference>
<feature type="short sequence motif" description="Q motif" evidence="6">
    <location>
        <begin position="51"/>
        <end position="79"/>
    </location>
</feature>
<dbReference type="InterPro" id="IPR027417">
    <property type="entry name" value="P-loop_NTPase"/>
</dbReference>
<dbReference type="EC" id="3.6.4.13" evidence="1"/>
<dbReference type="CDD" id="cd18787">
    <property type="entry name" value="SF2_C_DEAD"/>
    <property type="match status" value="1"/>
</dbReference>
<evidence type="ECO:0000313" key="12">
    <source>
        <dbReference type="Proteomes" id="UP000663852"/>
    </source>
</evidence>
<protein>
    <recommendedName>
        <fullName evidence="1">RNA helicase</fullName>
        <ecNumber evidence="1">3.6.4.13</ecNumber>
    </recommendedName>
</protein>
<dbReference type="EMBL" id="CAJNOJ010000026">
    <property type="protein sequence ID" value="CAF0870954.1"/>
    <property type="molecule type" value="Genomic_DNA"/>
</dbReference>
<dbReference type="InterPro" id="IPR001650">
    <property type="entry name" value="Helicase_C-like"/>
</dbReference>
<dbReference type="Pfam" id="PF00270">
    <property type="entry name" value="DEAD"/>
    <property type="match status" value="1"/>
</dbReference>
<dbReference type="SUPFAM" id="SSF52540">
    <property type="entry name" value="P-loop containing nucleoside triphosphate hydrolases"/>
    <property type="match status" value="1"/>
</dbReference>
<dbReference type="SMART" id="SM00487">
    <property type="entry name" value="DEXDc"/>
    <property type="match status" value="1"/>
</dbReference>
<dbReference type="GO" id="GO:0003676">
    <property type="term" value="F:nucleic acid binding"/>
    <property type="evidence" value="ECO:0007669"/>
    <property type="project" value="InterPro"/>
</dbReference>
<evidence type="ECO:0000256" key="7">
    <source>
        <dbReference type="RuleBase" id="RU000492"/>
    </source>
</evidence>
<dbReference type="InterPro" id="IPR050079">
    <property type="entry name" value="DEAD_box_RNA_helicase"/>
</dbReference>
<dbReference type="PROSITE" id="PS51194">
    <property type="entry name" value="HELICASE_CTER"/>
    <property type="match status" value="1"/>
</dbReference>
<dbReference type="SMART" id="SM00490">
    <property type="entry name" value="HELICc"/>
    <property type="match status" value="1"/>
</dbReference>
<name>A0A813XJS5_ADIRI</name>
<dbReference type="PROSITE" id="PS51195">
    <property type="entry name" value="Q_MOTIF"/>
    <property type="match status" value="1"/>
</dbReference>
<comment type="caution">
    <text evidence="11">The sequence shown here is derived from an EMBL/GenBank/DDBJ whole genome shotgun (WGS) entry which is preliminary data.</text>
</comment>
<dbReference type="Pfam" id="PF00271">
    <property type="entry name" value="Helicase_C"/>
    <property type="match status" value="1"/>
</dbReference>
<evidence type="ECO:0000259" key="9">
    <source>
        <dbReference type="PROSITE" id="PS51194"/>
    </source>
</evidence>
<evidence type="ECO:0000256" key="4">
    <source>
        <dbReference type="ARBA" id="ARBA00022806"/>
    </source>
</evidence>
<evidence type="ECO:0000259" key="10">
    <source>
        <dbReference type="PROSITE" id="PS51195"/>
    </source>
</evidence>
<evidence type="ECO:0000256" key="1">
    <source>
        <dbReference type="ARBA" id="ARBA00012552"/>
    </source>
</evidence>
<dbReference type="Gene3D" id="3.40.50.300">
    <property type="entry name" value="P-loop containing nucleotide triphosphate hydrolases"/>
    <property type="match status" value="2"/>
</dbReference>
<dbReference type="GO" id="GO:0003724">
    <property type="term" value="F:RNA helicase activity"/>
    <property type="evidence" value="ECO:0007669"/>
    <property type="project" value="UniProtKB-EC"/>
</dbReference>
<proteinExistence type="inferred from homology"/>
<dbReference type="InterPro" id="IPR014014">
    <property type="entry name" value="RNA_helicase_DEAD_Q_motif"/>
</dbReference>
<evidence type="ECO:0000256" key="3">
    <source>
        <dbReference type="ARBA" id="ARBA00022801"/>
    </source>
</evidence>
<accession>A0A813XJS5</accession>
<evidence type="ECO:0000256" key="5">
    <source>
        <dbReference type="ARBA" id="ARBA00022840"/>
    </source>
</evidence>
<keyword evidence="2 7" id="KW-0547">Nucleotide-binding</keyword>
<evidence type="ECO:0000256" key="6">
    <source>
        <dbReference type="PROSITE-ProRule" id="PRU00552"/>
    </source>
</evidence>
<comment type="similarity">
    <text evidence="7">Belongs to the DEAD box helicase family.</text>
</comment>
<dbReference type="CDD" id="cd17955">
    <property type="entry name" value="DEADc_DDX49"/>
    <property type="match status" value="1"/>
</dbReference>
<feature type="domain" description="Helicase ATP-binding" evidence="8">
    <location>
        <begin position="77"/>
        <end position="248"/>
    </location>
</feature>
<dbReference type="GO" id="GO:0016787">
    <property type="term" value="F:hydrolase activity"/>
    <property type="evidence" value="ECO:0007669"/>
    <property type="project" value="UniProtKB-KW"/>
</dbReference>
<dbReference type="PROSITE" id="PS00039">
    <property type="entry name" value="DEAD_ATP_HELICASE"/>
    <property type="match status" value="1"/>
</dbReference>
<keyword evidence="4 7" id="KW-0347">Helicase</keyword>
<evidence type="ECO:0000259" key="8">
    <source>
        <dbReference type="PROSITE" id="PS51192"/>
    </source>
</evidence>
<organism evidence="11 12">
    <name type="scientific">Adineta ricciae</name>
    <name type="common">Rotifer</name>
    <dbReference type="NCBI Taxonomy" id="249248"/>
    <lineage>
        <taxon>Eukaryota</taxon>
        <taxon>Metazoa</taxon>
        <taxon>Spiralia</taxon>
        <taxon>Gnathifera</taxon>
        <taxon>Rotifera</taxon>
        <taxon>Eurotatoria</taxon>
        <taxon>Bdelloidea</taxon>
        <taxon>Adinetida</taxon>
        <taxon>Adinetidae</taxon>
        <taxon>Adineta</taxon>
    </lineage>
</organism>
<dbReference type="InterPro" id="IPR011545">
    <property type="entry name" value="DEAD/DEAH_box_helicase_dom"/>
</dbReference>